<reference evidence="3 4" key="1">
    <citation type="submission" date="2024-09" db="EMBL/GenBank/DDBJ databases">
        <authorList>
            <person name="Sun Q."/>
            <person name="Mori K."/>
        </authorList>
    </citation>
    <scope>NUCLEOTIDE SEQUENCE [LARGE SCALE GENOMIC DNA]</scope>
    <source>
        <strain evidence="3 4">JCM 13852</strain>
    </source>
</reference>
<dbReference type="RefSeq" id="WP_378206756.1">
    <property type="nucleotide sequence ID" value="NZ_JBHMBK010000060.1"/>
</dbReference>
<organism evidence="3 4">
    <name type="scientific">Amycolatopsis plumensis</name>
    <dbReference type="NCBI Taxonomy" id="236508"/>
    <lineage>
        <taxon>Bacteria</taxon>
        <taxon>Bacillati</taxon>
        <taxon>Actinomycetota</taxon>
        <taxon>Actinomycetes</taxon>
        <taxon>Pseudonocardiales</taxon>
        <taxon>Pseudonocardiaceae</taxon>
        <taxon>Amycolatopsis</taxon>
    </lineage>
</organism>
<evidence type="ECO:0000256" key="1">
    <source>
        <dbReference type="SAM" id="MobiDB-lite"/>
    </source>
</evidence>
<keyword evidence="2" id="KW-1133">Transmembrane helix</keyword>
<feature type="region of interest" description="Disordered" evidence="1">
    <location>
        <begin position="63"/>
        <end position="84"/>
    </location>
</feature>
<sequence>MRSNRKPVDPTVQAARINRRGTLITALATVIAALIAGVFAAYKVGNDQGVAAAPTRTVTVTTTVPGRGSPPASPGAAQASAVSSQVRLESGTGVDIDAADARAVETSGPNGDVDVYFGDQSVLVNRSAAYYYSGGEDAASTGCPKAVANDKPAPGGGVAMTPGSQFCVRTSEGKVGWVGCNDVKRADDHTGYIVLNYRVFTTT</sequence>
<evidence type="ECO:0000313" key="4">
    <source>
        <dbReference type="Proteomes" id="UP001589535"/>
    </source>
</evidence>
<evidence type="ECO:0008006" key="5">
    <source>
        <dbReference type="Google" id="ProtNLM"/>
    </source>
</evidence>
<keyword evidence="2" id="KW-0812">Transmembrane</keyword>
<evidence type="ECO:0000313" key="3">
    <source>
        <dbReference type="EMBL" id="MFB9690794.1"/>
    </source>
</evidence>
<feature type="transmembrane region" description="Helical" evidence="2">
    <location>
        <begin position="21"/>
        <end position="42"/>
    </location>
</feature>
<dbReference type="EMBL" id="JBHMBK010000060">
    <property type="protein sequence ID" value="MFB9690794.1"/>
    <property type="molecule type" value="Genomic_DNA"/>
</dbReference>
<keyword evidence="2" id="KW-0472">Membrane</keyword>
<keyword evidence="4" id="KW-1185">Reference proteome</keyword>
<accession>A0ABV5UHC0</accession>
<proteinExistence type="predicted"/>
<comment type="caution">
    <text evidence="3">The sequence shown here is derived from an EMBL/GenBank/DDBJ whole genome shotgun (WGS) entry which is preliminary data.</text>
</comment>
<protein>
    <recommendedName>
        <fullName evidence="5">Serine/threonine protein kinase</fullName>
    </recommendedName>
</protein>
<evidence type="ECO:0000256" key="2">
    <source>
        <dbReference type="SAM" id="Phobius"/>
    </source>
</evidence>
<name>A0ABV5UHC0_9PSEU</name>
<dbReference type="Proteomes" id="UP001589535">
    <property type="component" value="Unassembled WGS sequence"/>
</dbReference>
<gene>
    <name evidence="3" type="ORF">ACFFTO_42045</name>
</gene>